<evidence type="ECO:0000313" key="1">
    <source>
        <dbReference type="EMBL" id="EAL73469.1"/>
    </source>
</evidence>
<reference evidence="1 2" key="1">
    <citation type="journal article" date="2005" name="Nature">
        <title>The genome of the social amoeba Dictyostelium discoideum.</title>
        <authorList>
            <consortium name="The Dictyostelium discoideum Sequencing Consortium"/>
            <person name="Eichinger L."/>
            <person name="Pachebat J.A."/>
            <person name="Glockner G."/>
            <person name="Rajandream M.A."/>
            <person name="Sucgang R."/>
            <person name="Berriman M."/>
            <person name="Song J."/>
            <person name="Olsen R."/>
            <person name="Szafranski K."/>
            <person name="Xu Q."/>
            <person name="Tunggal B."/>
            <person name="Kummerfeld S."/>
            <person name="Madera M."/>
            <person name="Konfortov B.A."/>
            <person name="Rivero F."/>
            <person name="Bankier A.T."/>
            <person name="Lehmann R."/>
            <person name="Hamlin N."/>
            <person name="Davies R."/>
            <person name="Gaudet P."/>
            <person name="Fey P."/>
            <person name="Pilcher K."/>
            <person name="Chen G."/>
            <person name="Saunders D."/>
            <person name="Sodergren E."/>
            <person name="Davis P."/>
            <person name="Kerhornou A."/>
            <person name="Nie X."/>
            <person name="Hall N."/>
            <person name="Anjard C."/>
            <person name="Hemphill L."/>
            <person name="Bason N."/>
            <person name="Farbrother P."/>
            <person name="Desany B."/>
            <person name="Just E."/>
            <person name="Morio T."/>
            <person name="Rost R."/>
            <person name="Churcher C."/>
            <person name="Cooper J."/>
            <person name="Haydock S."/>
            <person name="van Driessche N."/>
            <person name="Cronin A."/>
            <person name="Goodhead I."/>
            <person name="Muzny D."/>
            <person name="Mourier T."/>
            <person name="Pain A."/>
            <person name="Lu M."/>
            <person name="Harper D."/>
            <person name="Lindsay R."/>
            <person name="Hauser H."/>
            <person name="James K."/>
            <person name="Quiles M."/>
            <person name="Madan Babu M."/>
            <person name="Saito T."/>
            <person name="Buchrieser C."/>
            <person name="Wardroper A."/>
            <person name="Felder M."/>
            <person name="Thangavelu M."/>
            <person name="Johnson D."/>
            <person name="Knights A."/>
            <person name="Loulseged H."/>
            <person name="Mungall K."/>
            <person name="Oliver K."/>
            <person name="Price C."/>
            <person name="Quail M.A."/>
            <person name="Urushihara H."/>
            <person name="Hernandez J."/>
            <person name="Rabbinowitsch E."/>
            <person name="Steffen D."/>
            <person name="Sanders M."/>
            <person name="Ma J."/>
            <person name="Kohara Y."/>
            <person name="Sharp S."/>
            <person name="Simmonds M."/>
            <person name="Spiegler S."/>
            <person name="Tivey A."/>
            <person name="Sugano S."/>
            <person name="White B."/>
            <person name="Walker D."/>
            <person name="Woodward J."/>
            <person name="Winckler T."/>
            <person name="Tanaka Y."/>
            <person name="Shaulsky G."/>
            <person name="Schleicher M."/>
            <person name="Weinstock G."/>
            <person name="Rosenthal A."/>
            <person name="Cox E.C."/>
            <person name="Chisholm R.L."/>
            <person name="Gibbs R."/>
            <person name="Loomis W.F."/>
            <person name="Platzer M."/>
            <person name="Kay R.R."/>
            <person name="Williams J."/>
            <person name="Dear P.H."/>
            <person name="Noegel A.A."/>
            <person name="Barrell B."/>
            <person name="Kuspa A."/>
        </authorList>
    </citation>
    <scope>NUCLEOTIDE SEQUENCE [LARGE SCALE GENOMIC DNA]</scope>
    <source>
        <strain evidence="1 2">AX4</strain>
    </source>
</reference>
<dbReference type="RefSeq" id="XP_647505.1">
    <property type="nucleotide sequence ID" value="XM_642413.1"/>
</dbReference>
<dbReference type="EMBL" id="AAFI02000003">
    <property type="protein sequence ID" value="EAL73469.1"/>
    <property type="molecule type" value="Genomic_DNA"/>
</dbReference>
<dbReference type="PaxDb" id="44689-DDB0189730"/>
<dbReference type="AlphaFoldDB" id="Q55FM8"/>
<proteinExistence type="predicted"/>
<protein>
    <submittedName>
        <fullName evidence="1">Uncharacterized protein</fullName>
    </submittedName>
</protein>
<gene>
    <name evidence="1" type="ORF">DDB_G0268032</name>
</gene>
<dbReference type="HOGENOM" id="CLU_2502631_0_0_1"/>
<organism evidence="1 2">
    <name type="scientific">Dictyostelium discoideum</name>
    <name type="common">Social amoeba</name>
    <dbReference type="NCBI Taxonomy" id="44689"/>
    <lineage>
        <taxon>Eukaryota</taxon>
        <taxon>Amoebozoa</taxon>
        <taxon>Evosea</taxon>
        <taxon>Eumycetozoa</taxon>
        <taxon>Dictyostelia</taxon>
        <taxon>Dictyosteliales</taxon>
        <taxon>Dictyosteliaceae</taxon>
        <taxon>Dictyostelium</taxon>
    </lineage>
</organism>
<dbReference type="Proteomes" id="UP000002195">
    <property type="component" value="Unassembled WGS sequence"/>
</dbReference>
<comment type="caution">
    <text evidence="1">The sequence shown here is derived from an EMBL/GenBank/DDBJ whole genome shotgun (WGS) entry which is preliminary data.</text>
</comment>
<keyword evidence="2" id="KW-1185">Reference proteome</keyword>
<dbReference type="VEuPathDB" id="AmoebaDB:DDB_G0268032"/>
<dbReference type="SMR" id="Q55FM8"/>
<dbReference type="eggNOG" id="ENOG502RIC2">
    <property type="taxonomic scope" value="Eukaryota"/>
</dbReference>
<dbReference type="KEGG" id="ddi:DDB_G0268032"/>
<dbReference type="OMA" id="YKYTIET"/>
<evidence type="ECO:0000313" key="2">
    <source>
        <dbReference type="Proteomes" id="UP000002195"/>
    </source>
</evidence>
<accession>Q55FM8</accession>
<dbReference type="FunCoup" id="Q55FM8">
    <property type="interactions" value="877"/>
</dbReference>
<dbReference type="GeneID" id="8616312"/>
<name>Q55FM8_DICDI</name>
<dbReference type="InParanoid" id="Q55FM8"/>
<sequence>MLTESLKEVGDRGSIFERDESFNISSASKQLLDYQKMLSYHKIKSIEEKYTTIKNINLGLQKAIQELALENEKLRYALVNIEKNAL</sequence>